<feature type="region of interest" description="Disordered" evidence="1">
    <location>
        <begin position="1"/>
        <end position="30"/>
    </location>
</feature>
<proteinExistence type="predicted"/>
<gene>
    <name evidence="2" type="ORF">ACFQGH_18755</name>
</gene>
<evidence type="ECO:0000256" key="1">
    <source>
        <dbReference type="SAM" id="MobiDB-lite"/>
    </source>
</evidence>
<dbReference type="EMBL" id="JBHSXQ010000013">
    <property type="protein sequence ID" value="MFC6907224.1"/>
    <property type="molecule type" value="Genomic_DNA"/>
</dbReference>
<name>A0ABD5VB47_9EURY</name>
<sequence length="79" mass="9130">MMGPQPDSQQSVTDDELKQAVKDLTPAGTQEIADHVGMSRQGVEYRLRKIEDRYENPWVWSKKIGPTKVWLHADHVFPR</sequence>
<reference evidence="2 3" key="1">
    <citation type="journal article" date="2019" name="Int. J. Syst. Evol. Microbiol.">
        <title>The Global Catalogue of Microorganisms (GCM) 10K type strain sequencing project: providing services to taxonomists for standard genome sequencing and annotation.</title>
        <authorList>
            <consortium name="The Broad Institute Genomics Platform"/>
            <consortium name="The Broad Institute Genome Sequencing Center for Infectious Disease"/>
            <person name="Wu L."/>
            <person name="Ma J."/>
        </authorList>
    </citation>
    <scope>NUCLEOTIDE SEQUENCE [LARGE SCALE GENOMIC DNA]</scope>
    <source>
        <strain evidence="2 3">CGMCC 1.3240</strain>
    </source>
</reference>
<evidence type="ECO:0000313" key="3">
    <source>
        <dbReference type="Proteomes" id="UP001596312"/>
    </source>
</evidence>
<comment type="caution">
    <text evidence="2">The sequence shown here is derived from an EMBL/GenBank/DDBJ whole genome shotgun (WGS) entry which is preliminary data.</text>
</comment>
<evidence type="ECO:0000313" key="2">
    <source>
        <dbReference type="EMBL" id="MFC6907224.1"/>
    </source>
</evidence>
<dbReference type="Proteomes" id="UP001596312">
    <property type="component" value="Unassembled WGS sequence"/>
</dbReference>
<accession>A0ABD5VB47</accession>
<dbReference type="AlphaFoldDB" id="A0ABD5VB47"/>
<keyword evidence="3" id="KW-1185">Reference proteome</keyword>
<organism evidence="2 3">
    <name type="scientific">Halalkalicoccus tibetensis</name>
    <dbReference type="NCBI Taxonomy" id="175632"/>
    <lineage>
        <taxon>Archaea</taxon>
        <taxon>Methanobacteriati</taxon>
        <taxon>Methanobacteriota</taxon>
        <taxon>Stenosarchaea group</taxon>
        <taxon>Halobacteria</taxon>
        <taxon>Halobacteriales</taxon>
        <taxon>Halococcaceae</taxon>
        <taxon>Halalkalicoccus</taxon>
    </lineage>
</organism>
<protein>
    <submittedName>
        <fullName evidence="2">Uncharacterized protein</fullName>
    </submittedName>
</protein>
<feature type="compositionally biased region" description="Polar residues" evidence="1">
    <location>
        <begin position="1"/>
        <end position="12"/>
    </location>
</feature>
<dbReference type="RefSeq" id="WP_340605817.1">
    <property type="nucleotide sequence ID" value="NZ_JBBMXV010000013.1"/>
</dbReference>